<comment type="caution">
    <text evidence="2">The sequence shown here is derived from an EMBL/GenBank/DDBJ whole genome shotgun (WGS) entry which is preliminary data.</text>
</comment>
<dbReference type="EMBL" id="PJNE01000001">
    <property type="protein sequence ID" value="PKW25770.1"/>
    <property type="molecule type" value="Genomic_DNA"/>
</dbReference>
<dbReference type="AlphaFoldDB" id="A0A2N3YG32"/>
<dbReference type="OrthoDB" id="10010666at2"/>
<gene>
    <name evidence="2" type="ORF">ATL31_0570</name>
</gene>
<evidence type="ECO:0000313" key="2">
    <source>
        <dbReference type="EMBL" id="PKW25770.1"/>
    </source>
</evidence>
<evidence type="ECO:0000313" key="3">
    <source>
        <dbReference type="Proteomes" id="UP000233781"/>
    </source>
</evidence>
<feature type="region of interest" description="Disordered" evidence="1">
    <location>
        <begin position="53"/>
        <end position="124"/>
    </location>
</feature>
<organism evidence="2 3">
    <name type="scientific">Phycicoccus duodecadis</name>
    <dbReference type="NCBI Taxonomy" id="173053"/>
    <lineage>
        <taxon>Bacteria</taxon>
        <taxon>Bacillati</taxon>
        <taxon>Actinomycetota</taxon>
        <taxon>Actinomycetes</taxon>
        <taxon>Micrococcales</taxon>
        <taxon>Intrasporangiaceae</taxon>
        <taxon>Phycicoccus</taxon>
    </lineage>
</organism>
<sequence>MTRMDPARGKVLAMVAAWLATVLVVGGATFVVVSAAGRDVGQVSALRTVVVDPAASTTSPAATRPPASRDVPTSPAPRPSTSPHPDATEAGGPPATRPAPRPAPSSRPPAGAAPSPATHTASFTTAGGTVVATCTGSVIRRRSITVRDGWRFEDELDGESLKVHFTRDDGERATAAAPSETSDGDGEVELTLRCVGGVPTAVS</sequence>
<evidence type="ECO:0000256" key="1">
    <source>
        <dbReference type="SAM" id="MobiDB-lite"/>
    </source>
</evidence>
<feature type="compositionally biased region" description="Low complexity" evidence="1">
    <location>
        <begin position="53"/>
        <end position="73"/>
    </location>
</feature>
<dbReference type="Proteomes" id="UP000233781">
    <property type="component" value="Unassembled WGS sequence"/>
</dbReference>
<feature type="compositionally biased region" description="Pro residues" evidence="1">
    <location>
        <begin position="95"/>
        <end position="107"/>
    </location>
</feature>
<proteinExistence type="predicted"/>
<feature type="compositionally biased region" description="Low complexity" evidence="1">
    <location>
        <begin position="83"/>
        <end position="94"/>
    </location>
</feature>
<dbReference type="RefSeq" id="WP_101394448.1">
    <property type="nucleotide sequence ID" value="NZ_PJNE01000001.1"/>
</dbReference>
<accession>A0A2N3YG32</accession>
<protein>
    <submittedName>
        <fullName evidence="2">Uncharacterized protein</fullName>
    </submittedName>
</protein>
<keyword evidence="3" id="KW-1185">Reference proteome</keyword>
<name>A0A2N3YG32_9MICO</name>
<feature type="compositionally biased region" description="Low complexity" evidence="1">
    <location>
        <begin position="108"/>
        <end position="124"/>
    </location>
</feature>
<reference evidence="2 3" key="1">
    <citation type="submission" date="2017-12" db="EMBL/GenBank/DDBJ databases">
        <title>Sequencing the genomes of 1000 Actinobacteria strains.</title>
        <authorList>
            <person name="Klenk H.-P."/>
        </authorList>
    </citation>
    <scope>NUCLEOTIDE SEQUENCE [LARGE SCALE GENOMIC DNA]</scope>
    <source>
        <strain evidence="2 3">DSM 12806</strain>
    </source>
</reference>